<organism evidence="5 6">
    <name type="scientific">Ekhidna lutea</name>
    <dbReference type="NCBI Taxonomy" id="447679"/>
    <lineage>
        <taxon>Bacteria</taxon>
        <taxon>Pseudomonadati</taxon>
        <taxon>Bacteroidota</taxon>
        <taxon>Cytophagia</taxon>
        <taxon>Cytophagales</taxon>
        <taxon>Reichenbachiellaceae</taxon>
        <taxon>Ekhidna</taxon>
    </lineage>
</organism>
<dbReference type="InterPro" id="IPR005653">
    <property type="entry name" value="OstA-like_N"/>
</dbReference>
<dbReference type="RefSeq" id="WP_089358297.1">
    <property type="nucleotide sequence ID" value="NZ_FZPD01000007.1"/>
</dbReference>
<dbReference type="OrthoDB" id="9805931at2"/>
<dbReference type="EMBL" id="FZPD01000007">
    <property type="protein sequence ID" value="SNT37643.1"/>
    <property type="molecule type" value="Genomic_DNA"/>
</dbReference>
<reference evidence="5 6" key="1">
    <citation type="submission" date="2017-06" db="EMBL/GenBank/DDBJ databases">
        <authorList>
            <person name="Kim H.J."/>
            <person name="Triplett B.A."/>
        </authorList>
    </citation>
    <scope>NUCLEOTIDE SEQUENCE [LARGE SCALE GENOMIC DNA]</scope>
    <source>
        <strain evidence="5 6">DSM 19307</strain>
    </source>
</reference>
<evidence type="ECO:0000313" key="6">
    <source>
        <dbReference type="Proteomes" id="UP000198393"/>
    </source>
</evidence>
<feature type="compositionally biased region" description="Basic and acidic residues" evidence="2">
    <location>
        <begin position="528"/>
        <end position="544"/>
    </location>
</feature>
<dbReference type="AlphaFoldDB" id="A0A239M6A3"/>
<accession>A0A239M6A3</accession>
<keyword evidence="1 3" id="KW-0732">Signal</keyword>
<feature type="region of interest" description="Disordered" evidence="2">
    <location>
        <begin position="510"/>
        <end position="544"/>
    </location>
</feature>
<dbReference type="GO" id="GO:0015920">
    <property type="term" value="P:lipopolysaccharide transport"/>
    <property type="evidence" value="ECO:0007669"/>
    <property type="project" value="TreeGrafter"/>
</dbReference>
<evidence type="ECO:0000259" key="4">
    <source>
        <dbReference type="Pfam" id="PF13100"/>
    </source>
</evidence>
<dbReference type="GO" id="GO:0017089">
    <property type="term" value="F:glycolipid transfer activity"/>
    <property type="evidence" value="ECO:0007669"/>
    <property type="project" value="TreeGrafter"/>
</dbReference>
<sequence length="544" mass="62269">MWKLLQTILVLISLSCTSGLLAQKVDRIKYKADDLFEFRKDGEKIRRLIGNVVFAQETSTMYCDSSYYYVKDNIMEAFGKVRIVDDSVTITSRKLIYNGQDRTAKLRENVVYVKGDQRLTTNFLDYNMDTEVGNYFNGGKLKDSVNVLTSETGYYYGIQKYALFWDGVVLTAPDYVLKSDTLRYNTVPKIAITEGKTTIITEDESILHAKGGTFRTKIEQSEFVDGTVETKDYYMEGDELLFDDLKKYYDAKGNVKLTSKEDDVVITGDKGFADKANGISKVYGNALMRRFLEKDTLYLAADTLVSIESDYDSAKRILAYHNVRIWKRNLQGLADSAAYFLQDSMLYFYKDPIFWNLKNQLEGDTIAMEVTEKEIKNMSLLQNAFLATEDTLQNYNQIKGRTMLASFKRSEIKRIDVNGNGESIYYVLDEDDPNNIITLGMNRILCSDMTIRFQNEELKNISFYVKPEARFIPPHELTDGVQKLGGFEWRGAERPKLEDLLSDHITLQTEEEKPKQIIPPKRLNIEGGPKKGNDLLKSLKEGGE</sequence>
<dbReference type="Gene3D" id="2.60.450.10">
    <property type="entry name" value="Lipopolysaccharide (LPS) transport protein A like domain"/>
    <property type="match status" value="2"/>
</dbReference>
<feature type="chain" id="PRO_5012263726" evidence="3">
    <location>
        <begin position="23"/>
        <end position="544"/>
    </location>
</feature>
<keyword evidence="6" id="KW-1185">Reference proteome</keyword>
<dbReference type="PANTHER" id="PTHR36504">
    <property type="entry name" value="LIPOPOLYSACCHARIDE EXPORT SYSTEM PROTEIN LPTA"/>
    <property type="match status" value="1"/>
</dbReference>
<evidence type="ECO:0000256" key="3">
    <source>
        <dbReference type="SAM" id="SignalP"/>
    </source>
</evidence>
<name>A0A239M6A3_EKHLU</name>
<proteinExistence type="predicted"/>
<evidence type="ECO:0000256" key="2">
    <source>
        <dbReference type="SAM" id="MobiDB-lite"/>
    </source>
</evidence>
<dbReference type="InterPro" id="IPR052037">
    <property type="entry name" value="LPS_export_LptA"/>
</dbReference>
<dbReference type="PANTHER" id="PTHR36504:SF1">
    <property type="entry name" value="LIPOPOLYSACCHARIDE EXPORT SYSTEM PROTEIN LPTA"/>
    <property type="match status" value="1"/>
</dbReference>
<dbReference type="GO" id="GO:0030288">
    <property type="term" value="C:outer membrane-bounded periplasmic space"/>
    <property type="evidence" value="ECO:0007669"/>
    <property type="project" value="TreeGrafter"/>
</dbReference>
<feature type="domain" description="Organic solvent tolerance-like N-terminal" evidence="4">
    <location>
        <begin position="31"/>
        <end position="180"/>
    </location>
</feature>
<protein>
    <submittedName>
        <fullName evidence="5">OstA-like protein</fullName>
    </submittedName>
</protein>
<evidence type="ECO:0000313" key="5">
    <source>
        <dbReference type="EMBL" id="SNT37643.1"/>
    </source>
</evidence>
<gene>
    <name evidence="5" type="ORF">SAMN05421640_3623</name>
</gene>
<dbReference type="GO" id="GO:0009279">
    <property type="term" value="C:cell outer membrane"/>
    <property type="evidence" value="ECO:0007669"/>
    <property type="project" value="TreeGrafter"/>
</dbReference>
<dbReference type="Pfam" id="PF13100">
    <property type="entry name" value="OstA_2"/>
    <property type="match status" value="1"/>
</dbReference>
<dbReference type="Proteomes" id="UP000198393">
    <property type="component" value="Unassembled WGS sequence"/>
</dbReference>
<dbReference type="PROSITE" id="PS51257">
    <property type="entry name" value="PROKAR_LIPOPROTEIN"/>
    <property type="match status" value="1"/>
</dbReference>
<evidence type="ECO:0000256" key="1">
    <source>
        <dbReference type="ARBA" id="ARBA00022729"/>
    </source>
</evidence>
<feature type="signal peptide" evidence="3">
    <location>
        <begin position="1"/>
        <end position="22"/>
    </location>
</feature>